<dbReference type="Proteomes" id="UP001220324">
    <property type="component" value="Unassembled WGS sequence"/>
</dbReference>
<dbReference type="SUPFAM" id="SSF48230">
    <property type="entry name" value="Chondroitin AC/alginate lyase"/>
    <property type="match status" value="1"/>
</dbReference>
<evidence type="ECO:0000313" key="2">
    <source>
        <dbReference type="Proteomes" id="UP001220324"/>
    </source>
</evidence>
<sequence length="412" mass="46428">MVATVNYCATFLIYRKHHHSSFFHSSFFHSSFFHSSFFHSSFFHSSIGSFYFGAHYVWHPNYYRHPNHFWIINMVSISEQPWATAWIAMTEHEFATRTTPTPYATVECGPYSTPDVGCTNEVEDALTAYLNALAWVVTGLQTHADLAITFMNGWSSTVKNHTGSNGPLQAGWAASSWSRAAEIIRYTDAGWSDADITTFEDMLRDVYLPAVIPGSEYMGNWELVMMEAALGISVFIENRTSYDIAMEKFLTRAAAYIYLTSDGDLPNAIDESTEEDLIEYWFNQTTFVDGIGQETCRDFGHMGYGIASISHVLETSRIQGRDLYTEEVGSRLRYALEFHTTYENGAAVPSWLCDGSVTLGITQVTEPGLNGLSYRLGYAMNQTEVYTVNDRPEDTNIVFVGWETLTHAMNPA</sequence>
<dbReference type="Gene3D" id="1.50.10.100">
    <property type="entry name" value="Chondroitin AC/alginate lyase"/>
    <property type="match status" value="1"/>
</dbReference>
<evidence type="ECO:0008006" key="3">
    <source>
        <dbReference type="Google" id="ProtNLM"/>
    </source>
</evidence>
<protein>
    <recommendedName>
        <fullName evidence="3">Alginate lyase domain-containing protein</fullName>
    </recommendedName>
</protein>
<evidence type="ECO:0000313" key="1">
    <source>
        <dbReference type="EMBL" id="KAJ5537722.1"/>
    </source>
</evidence>
<proteinExistence type="predicted"/>
<dbReference type="AlphaFoldDB" id="A0AAD6CS20"/>
<dbReference type="InterPro" id="IPR008929">
    <property type="entry name" value="Chondroitin_lyas"/>
</dbReference>
<reference evidence="1 2" key="1">
    <citation type="journal article" date="2023" name="IMA Fungus">
        <title>Comparative genomic study of the Penicillium genus elucidates a diverse pangenome and 15 lateral gene transfer events.</title>
        <authorList>
            <person name="Petersen C."/>
            <person name="Sorensen T."/>
            <person name="Nielsen M.R."/>
            <person name="Sondergaard T.E."/>
            <person name="Sorensen J.L."/>
            <person name="Fitzpatrick D.A."/>
            <person name="Frisvad J.C."/>
            <person name="Nielsen K.L."/>
        </authorList>
    </citation>
    <scope>NUCLEOTIDE SEQUENCE [LARGE SCALE GENOMIC DNA]</scope>
    <source>
        <strain evidence="1 2">IBT 35679</strain>
    </source>
</reference>
<gene>
    <name evidence="1" type="ORF">N7494_007201</name>
</gene>
<name>A0AAD6CS20_9EURO</name>
<comment type="caution">
    <text evidence="1">The sequence shown here is derived from an EMBL/GenBank/DDBJ whole genome shotgun (WGS) entry which is preliminary data.</text>
</comment>
<accession>A0AAD6CS20</accession>
<keyword evidence="2" id="KW-1185">Reference proteome</keyword>
<organism evidence="1 2">
    <name type="scientific">Penicillium frequentans</name>
    <dbReference type="NCBI Taxonomy" id="3151616"/>
    <lineage>
        <taxon>Eukaryota</taxon>
        <taxon>Fungi</taxon>
        <taxon>Dikarya</taxon>
        <taxon>Ascomycota</taxon>
        <taxon>Pezizomycotina</taxon>
        <taxon>Eurotiomycetes</taxon>
        <taxon>Eurotiomycetidae</taxon>
        <taxon>Eurotiales</taxon>
        <taxon>Aspergillaceae</taxon>
        <taxon>Penicillium</taxon>
    </lineage>
</organism>
<dbReference type="EMBL" id="JAQIZZ010000006">
    <property type="protein sequence ID" value="KAJ5537722.1"/>
    <property type="molecule type" value="Genomic_DNA"/>
</dbReference>